<dbReference type="InterPro" id="IPR002125">
    <property type="entry name" value="CMP_dCMP_dom"/>
</dbReference>
<keyword evidence="1" id="KW-0479">Metal-binding</keyword>
<dbReference type="SUPFAM" id="SSF53927">
    <property type="entry name" value="Cytidine deaminase-like"/>
    <property type="match status" value="1"/>
</dbReference>
<comment type="caution">
    <text evidence="4">The sequence shown here is derived from an EMBL/GenBank/DDBJ whole genome shotgun (WGS) entry which is preliminary data.</text>
</comment>
<organism evidence="4 5">
    <name type="scientific">Sulfurovum xiamenensis</name>
    <dbReference type="NCBI Taxonomy" id="3019066"/>
    <lineage>
        <taxon>Bacteria</taxon>
        <taxon>Pseudomonadati</taxon>
        <taxon>Campylobacterota</taxon>
        <taxon>Epsilonproteobacteria</taxon>
        <taxon>Campylobacterales</taxon>
        <taxon>Sulfurovaceae</taxon>
        <taxon>Sulfurovum</taxon>
    </lineage>
</organism>
<dbReference type="PANTHER" id="PTHR11079">
    <property type="entry name" value="CYTOSINE DEAMINASE FAMILY MEMBER"/>
    <property type="match status" value="1"/>
</dbReference>
<dbReference type="Proteomes" id="UP001169066">
    <property type="component" value="Unassembled WGS sequence"/>
</dbReference>
<evidence type="ECO:0000313" key="5">
    <source>
        <dbReference type="Proteomes" id="UP001169066"/>
    </source>
</evidence>
<dbReference type="EMBL" id="JAQIBC010000002">
    <property type="protein sequence ID" value="MDM5263351.1"/>
    <property type="molecule type" value="Genomic_DNA"/>
</dbReference>
<dbReference type="Gene3D" id="3.40.140.10">
    <property type="entry name" value="Cytidine Deaminase, domain 2"/>
    <property type="match status" value="1"/>
</dbReference>
<dbReference type="InterPro" id="IPR016193">
    <property type="entry name" value="Cytidine_deaminase-like"/>
</dbReference>
<dbReference type="RefSeq" id="WP_008242858.1">
    <property type="nucleotide sequence ID" value="NZ_JAQIBC010000002.1"/>
</dbReference>
<gene>
    <name evidence="4" type="ORF">PF327_04000</name>
</gene>
<dbReference type="PANTHER" id="PTHR11079:SF161">
    <property type="entry name" value="CMP_DCMP-TYPE DEAMINASE DOMAIN-CONTAINING PROTEIN"/>
    <property type="match status" value="1"/>
</dbReference>
<reference evidence="4" key="1">
    <citation type="submission" date="2023-01" db="EMBL/GenBank/DDBJ databases">
        <title>Sulfurovum sp. XTW-4 genome assembly.</title>
        <authorList>
            <person name="Wang J."/>
        </authorList>
    </citation>
    <scope>NUCLEOTIDE SEQUENCE</scope>
    <source>
        <strain evidence="4">XTW-4</strain>
    </source>
</reference>
<feature type="domain" description="CMP/dCMP-type deaminase" evidence="3">
    <location>
        <begin position="1"/>
        <end position="109"/>
    </location>
</feature>
<proteinExistence type="predicted"/>
<protein>
    <submittedName>
        <fullName evidence="4">Nucleoside deaminase</fullName>
    </submittedName>
</protein>
<evidence type="ECO:0000313" key="4">
    <source>
        <dbReference type="EMBL" id="MDM5263351.1"/>
    </source>
</evidence>
<dbReference type="PROSITE" id="PS51747">
    <property type="entry name" value="CYT_DCMP_DEAMINASES_2"/>
    <property type="match status" value="1"/>
</dbReference>
<name>A0ABT7QQN0_9BACT</name>
<sequence>MQIAYNEAIKGMNTNEGGPFGAVIVKDDKILAKAHNRVLATNDPTAHAEMTAIREASKLLDTFDLSGCTLYVTTQPCPMCLGAILWAHIETVYYGTTKLDAAKGGFDDARFYEMIKWEKNGVVLKQIDYEACAKIFEQWNEKEDKQIY</sequence>
<evidence type="ECO:0000259" key="3">
    <source>
        <dbReference type="PROSITE" id="PS51747"/>
    </source>
</evidence>
<keyword evidence="5" id="KW-1185">Reference proteome</keyword>
<dbReference type="InterPro" id="IPR016192">
    <property type="entry name" value="APOBEC/CMP_deaminase_Zn-bd"/>
</dbReference>
<accession>A0ABT7QQN0</accession>
<dbReference type="Pfam" id="PF00383">
    <property type="entry name" value="dCMP_cyt_deam_1"/>
    <property type="match status" value="1"/>
</dbReference>
<evidence type="ECO:0000256" key="2">
    <source>
        <dbReference type="ARBA" id="ARBA00022833"/>
    </source>
</evidence>
<dbReference type="CDD" id="cd01285">
    <property type="entry name" value="nucleoside_deaminase"/>
    <property type="match status" value="1"/>
</dbReference>
<keyword evidence="2" id="KW-0862">Zinc</keyword>
<dbReference type="PROSITE" id="PS00903">
    <property type="entry name" value="CYT_DCMP_DEAMINASES_1"/>
    <property type="match status" value="1"/>
</dbReference>
<evidence type="ECO:0000256" key="1">
    <source>
        <dbReference type="ARBA" id="ARBA00022723"/>
    </source>
</evidence>